<comment type="caution">
    <text evidence="2">The sequence shown here is derived from an EMBL/GenBank/DDBJ whole genome shotgun (WGS) entry which is preliminary data.</text>
</comment>
<evidence type="ECO:0000313" key="3">
    <source>
        <dbReference type="Proteomes" id="UP000677803"/>
    </source>
</evidence>
<gene>
    <name evidence="2" type="ORF">MMEN_LOCUS8736</name>
</gene>
<keyword evidence="1" id="KW-0732">Signal</keyword>
<name>A0A8S4B0H2_9TELE</name>
<dbReference type="AlphaFoldDB" id="A0A8S4B0H2"/>
<organism evidence="2 3">
    <name type="scientific">Menidia menidia</name>
    <name type="common">Atlantic silverside</name>
    <dbReference type="NCBI Taxonomy" id="238744"/>
    <lineage>
        <taxon>Eukaryota</taxon>
        <taxon>Metazoa</taxon>
        <taxon>Chordata</taxon>
        <taxon>Craniata</taxon>
        <taxon>Vertebrata</taxon>
        <taxon>Euteleostomi</taxon>
        <taxon>Actinopterygii</taxon>
        <taxon>Neopterygii</taxon>
        <taxon>Teleostei</taxon>
        <taxon>Neoteleostei</taxon>
        <taxon>Acanthomorphata</taxon>
        <taxon>Ovalentaria</taxon>
        <taxon>Atherinomorphae</taxon>
        <taxon>Atheriniformes</taxon>
        <taxon>Atherinopsidae</taxon>
        <taxon>Menidiinae</taxon>
        <taxon>Menidia</taxon>
    </lineage>
</organism>
<accession>A0A8S4B0H2</accession>
<sequence length="487" mass="55946">MPGVIRSGCVALFLILTSVSAVQKLRTINDLKKVNFGPTVPSHTLLLLHWFASTVDIDNNNVVRLTFDPNRGDYGSHHYGNYERLLELLPRGNTRYFTVGNLYHEMSSQLPSYVVHPRQGYEGRNRDRIIFRVREQNLEWQSGLIDRVYITQHYQTSDNLGTAYDPAHTYEVTINLLSQIRQFSTADGDRYSLQNLRDRFGSRADDSQMRYLRNTWGDLACLGLLLFIVIQEKNISDKPNNRRQPQVKRNTQPDFVVHIPERRPIVASQYYLGFTQPEMQLRVTTSTKGKAKIIWHNVPVNCLNEGAMVVLYRNDEAQTHLTYKSIGNAKSGIYNTSVPLNEGLQVRLHKIKKLCCFWTSIGEEIHRGGEFETPSDVSIKGYSAKLQLFAKDGKAGARLYVRKTFNDWKSEFKRSWVGFYSSGQQDTGDYEWWQWQWATKFNLSTDCPDTSYDVYEYCSGMAIAPGVQARFILHGHAEKARTPGWTG</sequence>
<proteinExistence type="predicted"/>
<protein>
    <submittedName>
        <fullName evidence="2">(Atlantic silverside) hypothetical protein</fullName>
    </submittedName>
</protein>
<feature type="signal peptide" evidence="1">
    <location>
        <begin position="1"/>
        <end position="21"/>
    </location>
</feature>
<dbReference type="OrthoDB" id="8446997at2759"/>
<evidence type="ECO:0000256" key="1">
    <source>
        <dbReference type="SAM" id="SignalP"/>
    </source>
</evidence>
<reference evidence="2" key="1">
    <citation type="submission" date="2021-05" db="EMBL/GenBank/DDBJ databases">
        <authorList>
            <person name="Tigano A."/>
        </authorList>
    </citation>
    <scope>NUCLEOTIDE SEQUENCE</scope>
</reference>
<feature type="chain" id="PRO_5035816441" evidence="1">
    <location>
        <begin position="22"/>
        <end position="487"/>
    </location>
</feature>
<keyword evidence="3" id="KW-1185">Reference proteome</keyword>
<dbReference type="PANTHER" id="PTHR38706:SF2">
    <property type="match status" value="1"/>
</dbReference>
<evidence type="ECO:0000313" key="2">
    <source>
        <dbReference type="EMBL" id="CAG5897695.1"/>
    </source>
</evidence>
<dbReference type="PANTHER" id="PTHR38706">
    <property type="entry name" value="SI:CH211-198C19.1-RELATED"/>
    <property type="match status" value="1"/>
</dbReference>
<dbReference type="Proteomes" id="UP000677803">
    <property type="component" value="Unassembled WGS sequence"/>
</dbReference>
<dbReference type="EMBL" id="CAJRST010008890">
    <property type="protein sequence ID" value="CAG5897695.1"/>
    <property type="molecule type" value="Genomic_DNA"/>
</dbReference>